<dbReference type="AlphaFoldDB" id="A0A6C0M327"/>
<proteinExistence type="predicted"/>
<feature type="transmembrane region" description="Helical" evidence="1">
    <location>
        <begin position="44"/>
        <end position="64"/>
    </location>
</feature>
<organism evidence="2">
    <name type="scientific">viral metagenome</name>
    <dbReference type="NCBI Taxonomy" id="1070528"/>
    <lineage>
        <taxon>unclassified sequences</taxon>
        <taxon>metagenomes</taxon>
        <taxon>organismal metagenomes</taxon>
    </lineage>
</organism>
<keyword evidence="1" id="KW-0472">Membrane</keyword>
<dbReference type="EMBL" id="MN740614">
    <property type="protein sequence ID" value="QHU35882.1"/>
    <property type="molecule type" value="Genomic_DNA"/>
</dbReference>
<keyword evidence="1" id="KW-1133">Transmembrane helix</keyword>
<evidence type="ECO:0000313" key="2">
    <source>
        <dbReference type="EMBL" id="QHU35882.1"/>
    </source>
</evidence>
<accession>A0A6C0M327</accession>
<name>A0A6C0M327_9ZZZZ</name>
<reference evidence="2" key="1">
    <citation type="journal article" date="2020" name="Nature">
        <title>Giant virus diversity and host interactions through global metagenomics.</title>
        <authorList>
            <person name="Schulz F."/>
            <person name="Roux S."/>
            <person name="Paez-Espino D."/>
            <person name="Jungbluth S."/>
            <person name="Walsh D.A."/>
            <person name="Denef V.J."/>
            <person name="McMahon K.D."/>
            <person name="Konstantinidis K.T."/>
            <person name="Eloe-Fadrosh E.A."/>
            <person name="Kyrpides N.C."/>
            <person name="Woyke T."/>
        </authorList>
    </citation>
    <scope>NUCLEOTIDE SEQUENCE</scope>
    <source>
        <strain evidence="2">GVMAG-S-1035085-51</strain>
    </source>
</reference>
<sequence>MFFIKNGLTKSLILLGTIRAFIKSEYAITGSIPNERNLTITERTGVSILGGIIFPVFAPLCIYYDINRLEVKMRGLDSDKYKTRIMSSFDVIF</sequence>
<evidence type="ECO:0000256" key="1">
    <source>
        <dbReference type="SAM" id="Phobius"/>
    </source>
</evidence>
<protein>
    <submittedName>
        <fullName evidence="2">Uncharacterized protein</fullName>
    </submittedName>
</protein>
<keyword evidence="1" id="KW-0812">Transmembrane</keyword>